<feature type="transmembrane region" description="Helical" evidence="1">
    <location>
        <begin position="170"/>
        <end position="188"/>
    </location>
</feature>
<dbReference type="GO" id="GO:0016747">
    <property type="term" value="F:acyltransferase activity, transferring groups other than amino-acyl groups"/>
    <property type="evidence" value="ECO:0007669"/>
    <property type="project" value="InterPro"/>
</dbReference>
<keyword evidence="3" id="KW-0012">Acyltransferase</keyword>
<dbReference type="Pfam" id="PF01757">
    <property type="entry name" value="Acyl_transf_3"/>
    <property type="match status" value="1"/>
</dbReference>
<organism evidence="3 4">
    <name type="scientific">Larkinella knui</name>
    <dbReference type="NCBI Taxonomy" id="2025310"/>
    <lineage>
        <taxon>Bacteria</taxon>
        <taxon>Pseudomonadati</taxon>
        <taxon>Bacteroidota</taxon>
        <taxon>Cytophagia</taxon>
        <taxon>Cytophagales</taxon>
        <taxon>Spirosomataceae</taxon>
        <taxon>Larkinella</taxon>
    </lineage>
</organism>
<reference evidence="3 4" key="1">
    <citation type="submission" date="2018-11" db="EMBL/GenBank/DDBJ databases">
        <authorList>
            <person name="Zhou Z."/>
            <person name="Wang G."/>
        </authorList>
    </citation>
    <scope>NUCLEOTIDE SEQUENCE [LARGE SCALE GENOMIC DNA]</scope>
    <source>
        <strain evidence="3 4">KCTC42998</strain>
    </source>
</reference>
<feature type="transmembrane region" description="Helical" evidence="1">
    <location>
        <begin position="292"/>
        <end position="314"/>
    </location>
</feature>
<keyword evidence="3" id="KW-0808">Transferase</keyword>
<keyword evidence="1" id="KW-1133">Transmembrane helix</keyword>
<feature type="transmembrane region" description="Helical" evidence="1">
    <location>
        <begin position="320"/>
        <end position="340"/>
    </location>
</feature>
<gene>
    <name evidence="3" type="ORF">EHT87_10440</name>
</gene>
<keyword evidence="1" id="KW-0812">Transmembrane</keyword>
<sequence length="380" mass="43061">MIFCPSKNLPKSFESIQALRAIAALSVALFHFSMKMEDVSIDYPLLHCFKAGFGGVDLFFIISGFIITHTNLSKVNRPHQLVPYLKKRFGRIYSVYWLLFLAASAVLLGLNAFAPSLKWLSYSFNPVEVAKALTLFPNHDSVLPVTWTLSYEIYFYVLFGLLIASRYLSIIPIAILIATTLNGLVSLAGQPNLFGFRLHAFLLSPFNLEFCFGVVAYLLTRRYTFKISPVVMGIATGVFLLTGEWVDPSEIWLRIWGFGLPATVILLGLVQREIAGKFYIPSWLLKLGDASYILYLIHIPGIMILTQALMILGFSQYVVVANFLLLGAMAWFSWQLHYYIERPLLHWINYRRSKPLPPPTAQSEPIYFESPLVSTELHTK</sequence>
<feature type="transmembrane region" description="Helical" evidence="1">
    <location>
        <begin position="52"/>
        <end position="72"/>
    </location>
</feature>
<dbReference type="PANTHER" id="PTHR23028:SF131">
    <property type="entry name" value="BLR2367 PROTEIN"/>
    <property type="match status" value="1"/>
</dbReference>
<name>A0A3P1CP41_9BACT</name>
<evidence type="ECO:0000313" key="4">
    <source>
        <dbReference type="Proteomes" id="UP000274271"/>
    </source>
</evidence>
<proteinExistence type="predicted"/>
<dbReference type="OrthoDB" id="290051at2"/>
<feature type="transmembrane region" description="Helical" evidence="1">
    <location>
        <begin position="93"/>
        <end position="114"/>
    </location>
</feature>
<feature type="transmembrane region" description="Helical" evidence="1">
    <location>
        <begin position="200"/>
        <end position="220"/>
    </location>
</feature>
<evidence type="ECO:0000313" key="3">
    <source>
        <dbReference type="EMBL" id="RRB14970.1"/>
    </source>
</evidence>
<feature type="domain" description="Acyltransferase 3" evidence="2">
    <location>
        <begin position="14"/>
        <end position="331"/>
    </location>
</feature>
<dbReference type="GO" id="GO:0000271">
    <property type="term" value="P:polysaccharide biosynthetic process"/>
    <property type="evidence" value="ECO:0007669"/>
    <property type="project" value="TreeGrafter"/>
</dbReference>
<evidence type="ECO:0000259" key="2">
    <source>
        <dbReference type="Pfam" id="PF01757"/>
    </source>
</evidence>
<feature type="transmembrane region" description="Helical" evidence="1">
    <location>
        <begin position="227"/>
        <end position="245"/>
    </location>
</feature>
<dbReference type="GO" id="GO:0016020">
    <property type="term" value="C:membrane"/>
    <property type="evidence" value="ECO:0007669"/>
    <property type="project" value="TreeGrafter"/>
</dbReference>
<keyword evidence="4" id="KW-1185">Reference proteome</keyword>
<dbReference type="AlphaFoldDB" id="A0A3P1CP41"/>
<feature type="transmembrane region" description="Helical" evidence="1">
    <location>
        <begin position="251"/>
        <end position="271"/>
    </location>
</feature>
<dbReference type="RefSeq" id="WP_124906572.1">
    <property type="nucleotide sequence ID" value="NZ_RQJP01000002.1"/>
</dbReference>
<evidence type="ECO:0000256" key="1">
    <source>
        <dbReference type="SAM" id="Phobius"/>
    </source>
</evidence>
<feature type="transmembrane region" description="Helical" evidence="1">
    <location>
        <begin position="145"/>
        <end position="163"/>
    </location>
</feature>
<dbReference type="InterPro" id="IPR050879">
    <property type="entry name" value="Acyltransferase_3"/>
</dbReference>
<dbReference type="InterPro" id="IPR002656">
    <property type="entry name" value="Acyl_transf_3_dom"/>
</dbReference>
<protein>
    <submittedName>
        <fullName evidence="3">Acyltransferase</fullName>
    </submittedName>
</protein>
<dbReference type="Proteomes" id="UP000274271">
    <property type="component" value="Unassembled WGS sequence"/>
</dbReference>
<keyword evidence="1" id="KW-0472">Membrane</keyword>
<dbReference type="PANTHER" id="PTHR23028">
    <property type="entry name" value="ACETYLTRANSFERASE"/>
    <property type="match status" value="1"/>
</dbReference>
<comment type="caution">
    <text evidence="3">The sequence shown here is derived from an EMBL/GenBank/DDBJ whole genome shotgun (WGS) entry which is preliminary data.</text>
</comment>
<dbReference type="EMBL" id="RQJP01000002">
    <property type="protein sequence ID" value="RRB14970.1"/>
    <property type="molecule type" value="Genomic_DNA"/>
</dbReference>
<accession>A0A3P1CP41</accession>